<dbReference type="Proteomes" id="UP000176614">
    <property type="component" value="Unassembled WGS sequence"/>
</dbReference>
<keyword evidence="2" id="KW-0732">Signal</keyword>
<evidence type="ECO:0000313" key="4">
    <source>
        <dbReference type="EMBL" id="OGC62973.1"/>
    </source>
</evidence>
<evidence type="ECO:0000256" key="2">
    <source>
        <dbReference type="SAM" id="SignalP"/>
    </source>
</evidence>
<reference evidence="4 5" key="1">
    <citation type="journal article" date="2016" name="Nat. Commun.">
        <title>Thousands of microbial genomes shed light on interconnected biogeochemical processes in an aquifer system.</title>
        <authorList>
            <person name="Anantharaman K."/>
            <person name="Brown C.T."/>
            <person name="Hug L.A."/>
            <person name="Sharon I."/>
            <person name="Castelle C.J."/>
            <person name="Probst A.J."/>
            <person name="Thomas B.C."/>
            <person name="Singh A."/>
            <person name="Wilkins M.J."/>
            <person name="Karaoz U."/>
            <person name="Brodie E.L."/>
            <person name="Williams K.H."/>
            <person name="Hubbard S.S."/>
            <person name="Banfield J.F."/>
        </authorList>
    </citation>
    <scope>NUCLEOTIDE SEQUENCE [LARGE SCALE GENOMIC DNA]</scope>
</reference>
<dbReference type="InterPro" id="IPR003646">
    <property type="entry name" value="SH3-like_bac-type"/>
</dbReference>
<keyword evidence="1" id="KW-0812">Transmembrane</keyword>
<dbReference type="AlphaFoldDB" id="A0A1F4W1P6"/>
<evidence type="ECO:0000313" key="5">
    <source>
        <dbReference type="Proteomes" id="UP000176614"/>
    </source>
</evidence>
<feature type="signal peptide" evidence="2">
    <location>
        <begin position="1"/>
        <end position="31"/>
    </location>
</feature>
<comment type="caution">
    <text evidence="4">The sequence shown here is derived from an EMBL/GenBank/DDBJ whole genome shotgun (WGS) entry which is preliminary data.</text>
</comment>
<keyword evidence="1" id="KW-1133">Transmembrane helix</keyword>
<evidence type="ECO:0000256" key="1">
    <source>
        <dbReference type="SAM" id="Phobius"/>
    </source>
</evidence>
<evidence type="ECO:0000259" key="3">
    <source>
        <dbReference type="Pfam" id="PF08239"/>
    </source>
</evidence>
<feature type="transmembrane region" description="Helical" evidence="1">
    <location>
        <begin position="451"/>
        <end position="471"/>
    </location>
</feature>
<feature type="domain" description="SH3b" evidence="3">
    <location>
        <begin position="572"/>
        <end position="628"/>
    </location>
</feature>
<accession>A0A1F4W1P6</accession>
<dbReference type="Pfam" id="PF08239">
    <property type="entry name" value="SH3_3"/>
    <property type="match status" value="1"/>
</dbReference>
<proteinExistence type="predicted"/>
<dbReference type="Gene3D" id="2.30.30.40">
    <property type="entry name" value="SH3 Domains"/>
    <property type="match status" value="1"/>
</dbReference>
<sequence length="633" mass="69733">MKVRKVSLVSRTLLVTTLTLLSACFLSTQGAQDYQRCRSGVDCVIGEFVFDNTGAPIVSSACTLDIRNPSGDLVLEDHAMVASSDGWHSYTSNITTPEGFYRALISCTYGGETGYYDKSFIVGDDFEDISTSVDDTLLAIQTVNNYDLGDIVTLIGSPSDTSVANTVFGKVKGVKDQVDKLTAIEVDIDALVAKWGTYSAEDIYNKVDDISDEIDDINTVEDVDSILSLAETSLDDTKEVKNKLMALRAVVDVNRQLLEKVTNQPIIKTWLEEGSIIFKTLITNPSTVSNQTVPLKYYLPKEIKREDILEMDLGLKIDYDATTEAYYVSAEFELAPGKTQVITVEVTDVWQISQEELDSIKSQAESLYKPLKGTSYYAQGTLLKSDVDAALARIIRIQQEAATPQGKIRAYREAESEKQEAYKKLDSLENLVSSVGALGSMTGFIGGAQTLGVWGLIIVLIGGFVFMAYYMRKVTGYQPASVSQIIPSVTQNKLRPRYGIILVIFVAASSIGLLFGAIYLIKNKVPKVYVPEVKSAEVTQPSKELVPVAQETAVEQKNEKKVRVLVIDSYPVNVREKGSLSSAIIGKIPESREVTFMEEIGGWTKVKVDFIVEGKEYLDGWINNNYIEGIENE</sequence>
<dbReference type="PROSITE" id="PS51257">
    <property type="entry name" value="PROKAR_LIPOPROTEIN"/>
    <property type="match status" value="1"/>
</dbReference>
<feature type="transmembrane region" description="Helical" evidence="1">
    <location>
        <begin position="498"/>
        <end position="521"/>
    </location>
</feature>
<gene>
    <name evidence="4" type="ORF">A2264_03785</name>
</gene>
<keyword evidence="1" id="KW-0472">Membrane</keyword>
<feature type="chain" id="PRO_5009515063" description="SH3b domain-containing protein" evidence="2">
    <location>
        <begin position="32"/>
        <end position="633"/>
    </location>
</feature>
<protein>
    <recommendedName>
        <fullName evidence="3">SH3b domain-containing protein</fullName>
    </recommendedName>
</protein>
<dbReference type="EMBL" id="MEVT01000011">
    <property type="protein sequence ID" value="OGC62973.1"/>
    <property type="molecule type" value="Genomic_DNA"/>
</dbReference>
<name>A0A1F4W1P6_UNCKA</name>
<organism evidence="4 5">
    <name type="scientific">candidate division WWE3 bacterium RIFOXYA2_FULL_46_9</name>
    <dbReference type="NCBI Taxonomy" id="1802636"/>
    <lineage>
        <taxon>Bacteria</taxon>
        <taxon>Katanobacteria</taxon>
    </lineage>
</organism>